<dbReference type="PANTHER" id="PTHR45138">
    <property type="entry name" value="REGULATORY COMPONENTS OF SENSORY TRANSDUCTION SYSTEM"/>
    <property type="match status" value="1"/>
</dbReference>
<dbReference type="PROSITE" id="PS50887">
    <property type="entry name" value="GGDEF"/>
    <property type="match status" value="1"/>
</dbReference>
<dbReference type="GeneID" id="69517228"/>
<evidence type="ECO:0000313" key="3">
    <source>
        <dbReference type="EMBL" id="AAF10558.1"/>
    </source>
</evidence>
<keyword evidence="1" id="KW-1133">Transmembrane helix</keyword>
<dbReference type="EMBL" id="AE000513">
    <property type="protein sequence ID" value="AAF10558.1"/>
    <property type="molecule type" value="Genomic_DNA"/>
</dbReference>
<dbReference type="STRING" id="243230.DR_0981"/>
<sequence>MSPAAVSGPPPVPTSFTGLYFQLLAPLLAVTALWSTSLYMHPNYLIVLPLCLPLLVGLAYPWIPPRLEWSVRLALTGLHLLLLAALNLWQFWLPQAHVGNRSAFAILLLAGPITSLAWSFLFVDHPRVGQGLTLLLAGLSSLLVGQWARPTGNEPGLAVIMLLICLVGALFGQQAIRLQRQARRSAHDAQRDPLTGLFNRRAFDQAVRQTVQGGTLALLDLDHFKAINDHHGHMAGDRVLRGVADVLLDHLPAGGSAYRWGGEEFALLLPGLFPPEAEDLLDSVRQEVQVRSFAGGAHVTLSAGLGQYTVPEQLPGIFSEVDAALLAAKRAGRNRVMHVVPALT</sequence>
<keyword evidence="1" id="KW-0472">Membrane</keyword>
<dbReference type="InterPro" id="IPR050469">
    <property type="entry name" value="Diguanylate_Cyclase"/>
</dbReference>
<dbReference type="PIR" id="H75452">
    <property type="entry name" value="H75452"/>
</dbReference>
<dbReference type="GO" id="GO:0052621">
    <property type="term" value="F:diguanylate cyclase activity"/>
    <property type="evidence" value="ECO:0000318"/>
    <property type="project" value="GO_Central"/>
</dbReference>
<feature type="transmembrane region" description="Helical" evidence="1">
    <location>
        <begin position="20"/>
        <end position="39"/>
    </location>
</feature>
<dbReference type="InterPro" id="IPR000160">
    <property type="entry name" value="GGDEF_dom"/>
</dbReference>
<dbReference type="Gene3D" id="3.30.70.270">
    <property type="match status" value="1"/>
</dbReference>
<dbReference type="eggNOG" id="COG2199">
    <property type="taxonomic scope" value="Bacteria"/>
</dbReference>
<dbReference type="InParanoid" id="Q9RVP4"/>
<dbReference type="GO" id="GO:0043709">
    <property type="term" value="P:cell adhesion involved in single-species biofilm formation"/>
    <property type="evidence" value="ECO:0000318"/>
    <property type="project" value="GO_Central"/>
</dbReference>
<dbReference type="PATRIC" id="fig|243230.17.peg.1168"/>
<dbReference type="PaxDb" id="243230-DR_0981"/>
<dbReference type="InterPro" id="IPR043128">
    <property type="entry name" value="Rev_trsase/Diguanyl_cyclase"/>
</dbReference>
<feature type="domain" description="GGDEF" evidence="2">
    <location>
        <begin position="212"/>
        <end position="341"/>
    </location>
</feature>
<dbReference type="Proteomes" id="UP000002524">
    <property type="component" value="Chromosome 1"/>
</dbReference>
<feature type="transmembrane region" description="Helical" evidence="1">
    <location>
        <begin position="157"/>
        <end position="176"/>
    </location>
</feature>
<dbReference type="SMART" id="SM00267">
    <property type="entry name" value="GGDEF"/>
    <property type="match status" value="1"/>
</dbReference>
<evidence type="ECO:0000259" key="2">
    <source>
        <dbReference type="PROSITE" id="PS50887"/>
    </source>
</evidence>
<feature type="transmembrane region" description="Helical" evidence="1">
    <location>
        <begin position="44"/>
        <end position="63"/>
    </location>
</feature>
<dbReference type="KEGG" id="dra:DR_0981"/>
<name>Q9RVP4_DEIRA</name>
<feature type="transmembrane region" description="Helical" evidence="1">
    <location>
        <begin position="128"/>
        <end position="145"/>
    </location>
</feature>
<gene>
    <name evidence="3" type="ordered locus">DR_0981</name>
</gene>
<dbReference type="PANTHER" id="PTHR45138:SF24">
    <property type="entry name" value="DIGUANYLATE CYCLASE DGCC-RELATED"/>
    <property type="match status" value="1"/>
</dbReference>
<dbReference type="SUPFAM" id="SSF55073">
    <property type="entry name" value="Nucleotide cyclase"/>
    <property type="match status" value="1"/>
</dbReference>
<dbReference type="CDD" id="cd01949">
    <property type="entry name" value="GGDEF"/>
    <property type="match status" value="1"/>
</dbReference>
<keyword evidence="4" id="KW-1185">Reference proteome</keyword>
<keyword evidence="1" id="KW-0812">Transmembrane</keyword>
<dbReference type="Pfam" id="PF00990">
    <property type="entry name" value="GGDEF"/>
    <property type="match status" value="1"/>
</dbReference>
<dbReference type="InterPro" id="IPR029787">
    <property type="entry name" value="Nucleotide_cyclase"/>
</dbReference>
<protein>
    <submittedName>
        <fullName evidence="3">GGDEF family protein</fullName>
    </submittedName>
</protein>
<reference evidence="3 4" key="1">
    <citation type="journal article" date="1999" name="Science">
        <title>Genome sequence of the radioresistant bacterium Deinococcus radiodurans R1.</title>
        <authorList>
            <person name="White O."/>
            <person name="Eisen J.A."/>
            <person name="Heidelberg J.F."/>
            <person name="Hickey E.K."/>
            <person name="Peterson J.D."/>
            <person name="Dodson R.J."/>
            <person name="Haft D.H."/>
            <person name="Gwinn M.L."/>
            <person name="Nelson W.C."/>
            <person name="Richardson D.L."/>
            <person name="Moffat K.S."/>
            <person name="Qin H."/>
            <person name="Jiang L."/>
            <person name="Pamphile W."/>
            <person name="Crosby M."/>
            <person name="Shen M."/>
            <person name="Vamathevan J.J."/>
            <person name="Lam P."/>
            <person name="McDonald L."/>
            <person name="Utterback T."/>
            <person name="Zalewski C."/>
            <person name="Makarova K.S."/>
            <person name="Aravind L."/>
            <person name="Daly M.J."/>
            <person name="Minton K.W."/>
            <person name="Fleischmann R.D."/>
            <person name="Ketchum K.A."/>
            <person name="Nelson K.E."/>
            <person name="Salzberg S."/>
            <person name="Smith H.O."/>
            <person name="Venter J.C."/>
            <person name="Fraser C.M."/>
        </authorList>
    </citation>
    <scope>NUCLEOTIDE SEQUENCE [LARGE SCALE GENOMIC DNA]</scope>
    <source>
        <strain evidence="4">ATCC 13939 / DSM 20539 / JCM 16871 / LMG 4051 / NBRC 15346 / NCIMB 9279 / R1 / VKM B-1422</strain>
    </source>
</reference>
<dbReference type="RefSeq" id="WP_010887624.1">
    <property type="nucleotide sequence ID" value="NC_001263.1"/>
</dbReference>
<feature type="transmembrane region" description="Helical" evidence="1">
    <location>
        <begin position="104"/>
        <end position="122"/>
    </location>
</feature>
<dbReference type="GO" id="GO:1902201">
    <property type="term" value="P:negative regulation of bacterial-type flagellum-dependent cell motility"/>
    <property type="evidence" value="ECO:0000318"/>
    <property type="project" value="GO_Central"/>
</dbReference>
<accession>Q9RVP4</accession>
<dbReference type="HOGENOM" id="CLU_000445_11_1_0"/>
<proteinExistence type="predicted"/>
<evidence type="ECO:0000256" key="1">
    <source>
        <dbReference type="SAM" id="Phobius"/>
    </source>
</evidence>
<evidence type="ECO:0000313" key="4">
    <source>
        <dbReference type="Proteomes" id="UP000002524"/>
    </source>
</evidence>
<dbReference type="OrthoDB" id="60726at2"/>
<dbReference type="NCBIfam" id="TIGR00254">
    <property type="entry name" value="GGDEF"/>
    <property type="match status" value="1"/>
</dbReference>
<feature type="transmembrane region" description="Helical" evidence="1">
    <location>
        <begin position="69"/>
        <end position="92"/>
    </location>
</feature>
<organism evidence="3 4">
    <name type="scientific">Deinococcus radiodurans (strain ATCC 13939 / DSM 20539 / JCM 16871 / CCUG 27074 / LMG 4051 / NBRC 15346 / NCIMB 9279 / VKM B-1422 / R1)</name>
    <dbReference type="NCBI Taxonomy" id="243230"/>
    <lineage>
        <taxon>Bacteria</taxon>
        <taxon>Thermotogati</taxon>
        <taxon>Deinococcota</taxon>
        <taxon>Deinococci</taxon>
        <taxon>Deinococcales</taxon>
        <taxon>Deinococcaceae</taxon>
        <taxon>Deinococcus</taxon>
    </lineage>
</organism>
<dbReference type="AlphaFoldDB" id="Q9RVP4"/>
<dbReference type="GO" id="GO:0005886">
    <property type="term" value="C:plasma membrane"/>
    <property type="evidence" value="ECO:0000318"/>
    <property type="project" value="GO_Central"/>
</dbReference>
<dbReference type="EnsemblBacteria" id="AAF10558">
    <property type="protein sequence ID" value="AAF10558"/>
    <property type="gene ID" value="DR_0981"/>
</dbReference>